<protein>
    <submittedName>
        <fullName evidence="1">Glycosyl transferase family 8</fullName>
    </submittedName>
</protein>
<reference evidence="1 2" key="1">
    <citation type="submission" date="2018-12" db="EMBL/GenBank/DDBJ databases">
        <authorList>
            <person name="Yang Y."/>
        </authorList>
    </citation>
    <scope>NUCLEOTIDE SEQUENCE [LARGE SCALE GENOMIC DNA]</scope>
    <source>
        <strain evidence="1 2">GSF71</strain>
    </source>
</reference>
<comment type="caution">
    <text evidence="1">The sequence shown here is derived from an EMBL/GenBank/DDBJ whole genome shotgun (WGS) entry which is preliminary data.</text>
</comment>
<proteinExistence type="predicted"/>
<dbReference type="Gene3D" id="3.40.50.2000">
    <property type="entry name" value="Glycogen Phosphorylase B"/>
    <property type="match status" value="1"/>
</dbReference>
<dbReference type="OrthoDB" id="6193797at2"/>
<organism evidence="1 2">
    <name type="scientific">Azospirillum doebereinerae</name>
    <dbReference type="NCBI Taxonomy" id="92933"/>
    <lineage>
        <taxon>Bacteria</taxon>
        <taxon>Pseudomonadati</taxon>
        <taxon>Pseudomonadota</taxon>
        <taxon>Alphaproteobacteria</taxon>
        <taxon>Rhodospirillales</taxon>
        <taxon>Azospirillaceae</taxon>
        <taxon>Azospirillum</taxon>
    </lineage>
</organism>
<evidence type="ECO:0000313" key="1">
    <source>
        <dbReference type="EMBL" id="RUQ59820.1"/>
    </source>
</evidence>
<dbReference type="GO" id="GO:0016740">
    <property type="term" value="F:transferase activity"/>
    <property type="evidence" value="ECO:0007669"/>
    <property type="project" value="UniProtKB-KW"/>
</dbReference>
<name>A0A433IZ58_9PROT</name>
<dbReference type="AlphaFoldDB" id="A0A433IZ58"/>
<dbReference type="SUPFAM" id="SSF53756">
    <property type="entry name" value="UDP-Glycosyltransferase/glycogen phosphorylase"/>
    <property type="match status" value="1"/>
</dbReference>
<dbReference type="SUPFAM" id="SSF48452">
    <property type="entry name" value="TPR-like"/>
    <property type="match status" value="1"/>
</dbReference>
<dbReference type="EMBL" id="RZIJ01000060">
    <property type="protein sequence ID" value="RUQ59820.1"/>
    <property type="molecule type" value="Genomic_DNA"/>
</dbReference>
<dbReference type="Proteomes" id="UP000280346">
    <property type="component" value="Unassembled WGS sequence"/>
</dbReference>
<keyword evidence="1" id="KW-0808">Transferase</keyword>
<gene>
    <name evidence="1" type="ORF">EJ913_30970</name>
</gene>
<dbReference type="InterPro" id="IPR011990">
    <property type="entry name" value="TPR-like_helical_dom_sf"/>
</dbReference>
<sequence>MTDVTALEAEGNALLAAGHPEQAEQRARRLLASGSMTVTSFHLLALSVRAQGRIEECRDILGQMVERLPGNLTLRFELAETLLMLGDFERGWREYHHRYGMPHTASLERKVQKPRWDGRPIPGKTLLIHDEQGYGDTFQFLRMVSWAKQRSQARVVLQINLDQKGFAQRSAGADALVLRGELPPPFDVHCEMMSLPMAMGLTLSDLPGACPYLSAEPARVKRWRRRLARLPRPLVGLVWAGRPTHLNDAARSVTLDTLAPLGMPGVTFLALQKGPAEAQAATPPPGMRIERLGDEIADFEDTAAILSLTDLLISVDSSPVHLAGALGRPAWVVLPFVPDWRWLLEREDTPWYPSLRLFRQDRRGDWSGVVTRVASALAGVRDERRDPLSDRAPRRGV</sequence>
<dbReference type="RefSeq" id="WP_127005189.1">
    <property type="nucleotide sequence ID" value="NZ_CP173191.1"/>
</dbReference>
<keyword evidence="2" id="KW-1185">Reference proteome</keyword>
<accession>A0A433IZ58</accession>
<dbReference type="Gene3D" id="1.25.40.10">
    <property type="entry name" value="Tetratricopeptide repeat domain"/>
    <property type="match status" value="1"/>
</dbReference>
<evidence type="ECO:0000313" key="2">
    <source>
        <dbReference type="Proteomes" id="UP000280346"/>
    </source>
</evidence>